<reference evidence="2" key="1">
    <citation type="submission" date="2018-01" db="EMBL/GenBank/DDBJ databases">
        <title>An insight into the sialome of Amazonian anophelines.</title>
        <authorList>
            <person name="Ribeiro J.M."/>
            <person name="Scarpassa V."/>
            <person name="Calvo E."/>
        </authorList>
    </citation>
    <scope>NUCLEOTIDE SEQUENCE</scope>
    <source>
        <tissue evidence="2">Salivary glands</tissue>
    </source>
</reference>
<sequence length="68" mass="7454">MLRLFPRLLCLFMCTRTDSPAVVHNPPSHVRGRKMSDRNILLTRGITCSALHSNPSEPSSPFCGSAGD</sequence>
<proteinExistence type="predicted"/>
<name>A0A2M3ZXN4_9DIPT</name>
<keyword evidence="1" id="KW-0732">Signal</keyword>
<accession>A0A2M3ZXN4</accession>
<evidence type="ECO:0000256" key="1">
    <source>
        <dbReference type="SAM" id="SignalP"/>
    </source>
</evidence>
<protein>
    <submittedName>
        <fullName evidence="2">Putative secreted peptide</fullName>
    </submittedName>
</protein>
<feature type="signal peptide" evidence="1">
    <location>
        <begin position="1"/>
        <end position="17"/>
    </location>
</feature>
<dbReference type="EMBL" id="GGFM01012481">
    <property type="protein sequence ID" value="MBW33232.1"/>
    <property type="molecule type" value="Transcribed_RNA"/>
</dbReference>
<evidence type="ECO:0000313" key="2">
    <source>
        <dbReference type="EMBL" id="MBW33232.1"/>
    </source>
</evidence>
<feature type="chain" id="PRO_5014649668" evidence="1">
    <location>
        <begin position="18"/>
        <end position="68"/>
    </location>
</feature>
<dbReference type="AlphaFoldDB" id="A0A2M3ZXN4"/>
<organism evidence="2">
    <name type="scientific">Anopheles braziliensis</name>
    <dbReference type="NCBI Taxonomy" id="58242"/>
    <lineage>
        <taxon>Eukaryota</taxon>
        <taxon>Metazoa</taxon>
        <taxon>Ecdysozoa</taxon>
        <taxon>Arthropoda</taxon>
        <taxon>Hexapoda</taxon>
        <taxon>Insecta</taxon>
        <taxon>Pterygota</taxon>
        <taxon>Neoptera</taxon>
        <taxon>Endopterygota</taxon>
        <taxon>Diptera</taxon>
        <taxon>Nematocera</taxon>
        <taxon>Culicoidea</taxon>
        <taxon>Culicidae</taxon>
        <taxon>Anophelinae</taxon>
        <taxon>Anopheles</taxon>
    </lineage>
</organism>